<dbReference type="InterPro" id="IPR000626">
    <property type="entry name" value="Ubiquitin-like_dom"/>
</dbReference>
<evidence type="ECO:0000256" key="6">
    <source>
        <dbReference type="ARBA" id="ARBA00022737"/>
    </source>
</evidence>
<evidence type="ECO:0000256" key="1">
    <source>
        <dbReference type="ARBA" id="ARBA00004123"/>
    </source>
</evidence>
<keyword evidence="7" id="KW-0833">Ubl conjugation pathway</keyword>
<dbReference type="GO" id="GO:0005737">
    <property type="term" value="C:cytoplasm"/>
    <property type="evidence" value="ECO:0007669"/>
    <property type="project" value="UniProtKB-SubCell"/>
</dbReference>
<evidence type="ECO:0000259" key="9">
    <source>
        <dbReference type="PROSITE" id="PS50053"/>
    </source>
</evidence>
<accession>A0A9Q1BME9</accession>
<feature type="domain" description="Ubiquitin-like" evidence="9">
    <location>
        <begin position="195"/>
        <end position="270"/>
    </location>
</feature>
<dbReference type="FunFam" id="3.10.20.90:FF:000009">
    <property type="entry name" value="Ubiquitin-60S ribosomal protein"/>
    <property type="match status" value="2"/>
</dbReference>
<evidence type="ECO:0000256" key="7">
    <source>
        <dbReference type="ARBA" id="ARBA00022786"/>
    </source>
</evidence>
<evidence type="ECO:0000256" key="5">
    <source>
        <dbReference type="ARBA" id="ARBA00022499"/>
    </source>
</evidence>
<evidence type="ECO:0000256" key="2">
    <source>
        <dbReference type="ARBA" id="ARBA00004496"/>
    </source>
</evidence>
<feature type="domain" description="Ubiquitin-like" evidence="9">
    <location>
        <begin position="352"/>
        <end position="428"/>
    </location>
</feature>
<comment type="similarity">
    <text evidence="3">Belongs to the ubiquitin family.</text>
</comment>
<sequence length="638" mass="72445">MSLWLCLTFAGKELEDSRIISDYNIQAGSTLRLFLHCHHGSSMTIYVKTLTGKTVTLEVEPSDTIENVKSKIQDKEGIPPDQQRLTLAGKQLEDGSTLTDCNVKKGSTLHLVLCLRGGMQIFVKTLTGKTISVEVEPSDTIELVKSKIQDKEGILSDEQRLIFACKEMENNITLSDYNVKKESTLYLVVRLRGGMQIFVKTHSGKTITLEVEPSDTIENVKAKIQDKEGICPDQQRLIFAGKQLENARTLADYNVHQGSTLHLVLRVRNGMQIFVKTLSGKTIILVVEPSETIGNVKSRIQNKEGIPPDQQRLLFADKELEDSRTLSAQNISRESTLQLVLRHHESHDEVDYNMFVETTTGEIINLRYKINDTIQEIKEKIQGNLDDAPKERQCLFFKGKELNDEKSCSFYSIVNKSTVFLNVRHKDGMQIKVNMPNTTTDGQVAMLEVLRNDTIKTIKEKVTPLCRLPQKKMLVTFDEKVLQDDLKTLEDYNIQNNSSITITYSYPYKVKIKMLNPFQDCRFAIMVEPSDTIKQLKSKIHEAKDIPPDQQLLIFKKDRLKDEKTLNDYGIKEGSWVHLFKSTGSKTTYVVTYSLNGEDSCFEVGGEVTVQSIEAKIHERNGEPLGSSRRIKFEVKRV</sequence>
<dbReference type="PANTHER" id="PTHR10666">
    <property type="entry name" value="UBIQUITIN"/>
    <property type="match status" value="1"/>
</dbReference>
<feature type="domain" description="Ubiquitin-like" evidence="9">
    <location>
        <begin position="7"/>
        <end position="40"/>
    </location>
</feature>
<keyword evidence="8" id="KW-0539">Nucleus</keyword>
<dbReference type="PROSITE" id="PS50053">
    <property type="entry name" value="UBIQUITIN_2"/>
    <property type="match status" value="8"/>
</dbReference>
<dbReference type="CDD" id="cd17039">
    <property type="entry name" value="Ubl_ubiquitin_like"/>
    <property type="match status" value="2"/>
</dbReference>
<dbReference type="InterPro" id="IPR019956">
    <property type="entry name" value="Ubiquitin_dom"/>
</dbReference>
<dbReference type="GO" id="GO:0005634">
    <property type="term" value="C:nucleus"/>
    <property type="evidence" value="ECO:0007669"/>
    <property type="project" value="UniProtKB-SubCell"/>
</dbReference>
<dbReference type="SUPFAM" id="SSF54236">
    <property type="entry name" value="Ubiquitin-like"/>
    <property type="match status" value="8"/>
</dbReference>
<dbReference type="AlphaFoldDB" id="A0A9Q1BME9"/>
<protein>
    <submittedName>
        <fullName evidence="10">Polyubiquitin-C</fullName>
    </submittedName>
</protein>
<feature type="domain" description="Ubiquitin-like" evidence="9">
    <location>
        <begin position="429"/>
        <end position="502"/>
    </location>
</feature>
<evidence type="ECO:0000256" key="4">
    <source>
        <dbReference type="ARBA" id="ARBA00022490"/>
    </source>
</evidence>
<keyword evidence="5" id="KW-1017">Isopeptide bond</keyword>
<dbReference type="FunFam" id="3.10.20.90:FF:000160">
    <property type="entry name" value="Polyubiquitin-C"/>
    <property type="match status" value="2"/>
</dbReference>
<feature type="domain" description="Ubiquitin-like" evidence="9">
    <location>
        <begin position="271"/>
        <end position="346"/>
    </location>
</feature>
<feature type="domain" description="Ubiquitin-like" evidence="9">
    <location>
        <begin position="43"/>
        <end position="118"/>
    </location>
</feature>
<evidence type="ECO:0000256" key="3">
    <source>
        <dbReference type="ARBA" id="ARBA00008430"/>
    </source>
</evidence>
<dbReference type="Gene3D" id="3.10.20.90">
    <property type="entry name" value="Phosphatidylinositol 3-kinase Catalytic Subunit, Chain A, domain 1"/>
    <property type="match status" value="8"/>
</dbReference>
<gene>
    <name evidence="10" type="ORF">HOLleu_28730</name>
</gene>
<dbReference type="Pfam" id="PF00240">
    <property type="entry name" value="ubiquitin"/>
    <property type="match status" value="8"/>
</dbReference>
<evidence type="ECO:0000313" key="10">
    <source>
        <dbReference type="EMBL" id="KAJ8029357.1"/>
    </source>
</evidence>
<dbReference type="OrthoDB" id="428577at2759"/>
<organism evidence="10 11">
    <name type="scientific">Holothuria leucospilota</name>
    <name type="common">Black long sea cucumber</name>
    <name type="synonym">Mertensiothuria leucospilota</name>
    <dbReference type="NCBI Taxonomy" id="206669"/>
    <lineage>
        <taxon>Eukaryota</taxon>
        <taxon>Metazoa</taxon>
        <taxon>Echinodermata</taxon>
        <taxon>Eleutherozoa</taxon>
        <taxon>Echinozoa</taxon>
        <taxon>Holothuroidea</taxon>
        <taxon>Aspidochirotacea</taxon>
        <taxon>Aspidochirotida</taxon>
        <taxon>Holothuriidae</taxon>
        <taxon>Holothuria</taxon>
    </lineage>
</organism>
<dbReference type="Proteomes" id="UP001152320">
    <property type="component" value="Chromosome 14"/>
</dbReference>
<keyword evidence="4" id="KW-0963">Cytoplasm</keyword>
<dbReference type="InterPro" id="IPR029071">
    <property type="entry name" value="Ubiquitin-like_domsf"/>
</dbReference>
<evidence type="ECO:0000313" key="11">
    <source>
        <dbReference type="Proteomes" id="UP001152320"/>
    </source>
</evidence>
<dbReference type="EMBL" id="JAIZAY010000014">
    <property type="protein sequence ID" value="KAJ8029357.1"/>
    <property type="molecule type" value="Genomic_DNA"/>
</dbReference>
<comment type="caution">
    <text evidence="10">The sequence shown here is derived from an EMBL/GenBank/DDBJ whole genome shotgun (WGS) entry which is preliminary data.</text>
</comment>
<name>A0A9Q1BME9_HOLLE</name>
<dbReference type="PRINTS" id="PR00348">
    <property type="entry name" value="UBIQUITIN"/>
</dbReference>
<keyword evidence="11" id="KW-1185">Reference proteome</keyword>
<comment type="subcellular location">
    <subcellularLocation>
        <location evidence="2">Cytoplasm</location>
    </subcellularLocation>
    <subcellularLocation>
        <location evidence="1">Nucleus</location>
    </subcellularLocation>
</comment>
<dbReference type="SMART" id="SM00213">
    <property type="entry name" value="UBQ"/>
    <property type="match status" value="7"/>
</dbReference>
<feature type="domain" description="Ubiquitin-like" evidence="9">
    <location>
        <begin position="508"/>
        <end position="579"/>
    </location>
</feature>
<evidence type="ECO:0000256" key="8">
    <source>
        <dbReference type="ARBA" id="ARBA00023242"/>
    </source>
</evidence>
<keyword evidence="6" id="KW-0677">Repeat</keyword>
<feature type="domain" description="Ubiquitin-like" evidence="9">
    <location>
        <begin position="119"/>
        <end position="194"/>
    </location>
</feature>
<reference evidence="10" key="1">
    <citation type="submission" date="2021-10" db="EMBL/GenBank/DDBJ databases">
        <title>Tropical sea cucumber genome reveals ecological adaptation and Cuvierian tubules defense mechanism.</title>
        <authorList>
            <person name="Chen T."/>
        </authorList>
    </citation>
    <scope>NUCLEOTIDE SEQUENCE</scope>
    <source>
        <strain evidence="10">Nanhai2018</strain>
        <tissue evidence="10">Muscle</tissue>
    </source>
</reference>
<proteinExistence type="inferred from homology"/>
<dbReference type="InterPro" id="IPR050158">
    <property type="entry name" value="Ubiquitin_ubiquitin-like"/>
</dbReference>